<keyword evidence="3" id="KW-1185">Reference proteome</keyword>
<dbReference type="GO" id="GO:0003677">
    <property type="term" value="F:DNA binding"/>
    <property type="evidence" value="ECO:0007669"/>
    <property type="project" value="UniProtKB-KW"/>
</dbReference>
<dbReference type="InterPro" id="IPR007842">
    <property type="entry name" value="HEPN_dom"/>
</dbReference>
<evidence type="ECO:0000313" key="2">
    <source>
        <dbReference type="EMBL" id="GBR73482.1"/>
    </source>
</evidence>
<organism evidence="2 3">
    <name type="scientific">Termititenax aidoneus</name>
    <dbReference type="NCBI Taxonomy" id="2218524"/>
    <lineage>
        <taxon>Bacteria</taxon>
        <taxon>Bacillati</taxon>
        <taxon>Candidatus Margulisiibacteriota</taxon>
        <taxon>Candidatus Termititenacia</taxon>
        <taxon>Candidatus Termititenacales</taxon>
        <taxon>Candidatus Termititenacaceae</taxon>
        <taxon>Candidatus Termititenax</taxon>
    </lineage>
</organism>
<dbReference type="Proteomes" id="UP000269352">
    <property type="component" value="Unassembled WGS sequence"/>
</dbReference>
<dbReference type="SUPFAM" id="SSF81593">
    <property type="entry name" value="Nucleotidyltransferase substrate binding subunit/domain"/>
    <property type="match status" value="1"/>
</dbReference>
<dbReference type="SMART" id="SM00748">
    <property type="entry name" value="HEPN"/>
    <property type="match status" value="1"/>
</dbReference>
<feature type="domain" description="HEPN" evidence="1">
    <location>
        <begin position="11"/>
        <end position="118"/>
    </location>
</feature>
<sequence>MDEISSALEWLRFAEMDLSSAEFLLKHKPLPKEIICFHCQQTAEKGLKGMLVANKIRPPRIHDLKKLYALCQSYVQNIDHIKLACNDLNQYSVQPRYPEELDINEQDVAEALKQTKKVLEFLRPLFPAK</sequence>
<dbReference type="Pfam" id="PF05168">
    <property type="entry name" value="HEPN"/>
    <property type="match status" value="1"/>
</dbReference>
<evidence type="ECO:0000259" key="1">
    <source>
        <dbReference type="PROSITE" id="PS50910"/>
    </source>
</evidence>
<protein>
    <submittedName>
        <fullName evidence="2">DNA-binding protein</fullName>
    </submittedName>
</protein>
<keyword evidence="2" id="KW-0238">DNA-binding</keyword>
<accession>A0A388T9Y9</accession>
<proteinExistence type="predicted"/>
<dbReference type="EMBL" id="BGZN01000012">
    <property type="protein sequence ID" value="GBR73482.1"/>
    <property type="molecule type" value="Genomic_DNA"/>
</dbReference>
<dbReference type="PROSITE" id="PS50910">
    <property type="entry name" value="HEPN"/>
    <property type="match status" value="1"/>
</dbReference>
<gene>
    <name evidence="2" type="ORF">NO1_0857</name>
</gene>
<dbReference type="AlphaFoldDB" id="A0A388T9Y9"/>
<name>A0A388T9Y9_TERA1</name>
<evidence type="ECO:0000313" key="3">
    <source>
        <dbReference type="Proteomes" id="UP000269352"/>
    </source>
</evidence>
<comment type="caution">
    <text evidence="2">The sequence shown here is derived from an EMBL/GenBank/DDBJ whole genome shotgun (WGS) entry which is preliminary data.</text>
</comment>
<dbReference type="Gene3D" id="1.20.120.330">
    <property type="entry name" value="Nucleotidyltransferases domain 2"/>
    <property type="match status" value="1"/>
</dbReference>
<reference evidence="2 3" key="1">
    <citation type="journal article" date="2019" name="ISME J.">
        <title>Genome analyses of uncultured TG2/ZB3 bacteria in 'Margulisbacteria' specifically attached to ectosymbiotic spirochetes of protists in the termite gut.</title>
        <authorList>
            <person name="Utami Y.D."/>
            <person name="Kuwahara H."/>
            <person name="Igai K."/>
            <person name="Murakami T."/>
            <person name="Sugaya K."/>
            <person name="Morikawa T."/>
            <person name="Nagura Y."/>
            <person name="Yuki M."/>
            <person name="Deevong P."/>
            <person name="Inoue T."/>
            <person name="Kihara K."/>
            <person name="Lo N."/>
            <person name="Yamada A."/>
            <person name="Ohkuma M."/>
            <person name="Hongoh Y."/>
        </authorList>
    </citation>
    <scope>NUCLEOTIDE SEQUENCE [LARGE SCALE GENOMIC DNA]</scope>
    <source>
        <strain evidence="2">NkOx7-01</strain>
    </source>
</reference>